<evidence type="ECO:0000256" key="4">
    <source>
        <dbReference type="ARBA" id="ARBA00023172"/>
    </source>
</evidence>
<dbReference type="Gene3D" id="1.10.10.60">
    <property type="entry name" value="Homeodomain-like"/>
    <property type="match status" value="1"/>
</dbReference>
<protein>
    <submittedName>
        <fullName evidence="6">Recombinase family protein</fullName>
    </submittedName>
</protein>
<evidence type="ECO:0000313" key="6">
    <source>
        <dbReference type="EMBL" id="MFD0947265.1"/>
    </source>
</evidence>
<feature type="domain" description="Resolvase/invertase-type recombinase catalytic" evidence="5">
    <location>
        <begin position="14"/>
        <end position="151"/>
    </location>
</feature>
<evidence type="ECO:0000259" key="5">
    <source>
        <dbReference type="PROSITE" id="PS51736"/>
    </source>
</evidence>
<dbReference type="CDD" id="cd03768">
    <property type="entry name" value="SR_ResInv"/>
    <property type="match status" value="1"/>
</dbReference>
<comment type="caution">
    <text evidence="6">The sequence shown here is derived from an EMBL/GenBank/DDBJ whole genome shotgun (WGS) entry which is preliminary data.</text>
</comment>
<dbReference type="InterPro" id="IPR006119">
    <property type="entry name" value="Resolv_N"/>
</dbReference>
<dbReference type="PANTHER" id="PTHR30461:SF26">
    <property type="entry name" value="RESOLVASE HOMOLOG YNEB"/>
    <property type="match status" value="1"/>
</dbReference>
<dbReference type="Pfam" id="PF00239">
    <property type="entry name" value="Resolvase"/>
    <property type="match status" value="1"/>
</dbReference>
<sequence>MWEISLEKSKEINMLVGYSRTSTTEQVAGLEAQDRDLRATGCTKLFSEQVSSVAQRAQLSAALDFVREGDTLVVTRLDRLARSTADLLAIIDMLEQKGVALRILDFGGQAVDTKSPSGKLIVTMFGAVAQFERELLLQRQREGIAKAKADGKYRGRSPTALRQSAKVLEMKARGAKPTAIAASLNVSRASVYRILAEARTA</sequence>
<dbReference type="SMART" id="SM00857">
    <property type="entry name" value="Resolvase"/>
    <property type="match status" value="1"/>
</dbReference>
<keyword evidence="7" id="KW-1185">Reference proteome</keyword>
<name>A0ABW3H9Z7_9SPHN</name>
<dbReference type="PROSITE" id="PS51736">
    <property type="entry name" value="RECOMBINASES_3"/>
    <property type="match status" value="1"/>
</dbReference>
<dbReference type="InterPro" id="IPR050639">
    <property type="entry name" value="SSR_resolvase"/>
</dbReference>
<dbReference type="PROSITE" id="PS00398">
    <property type="entry name" value="RECOMBINASES_2"/>
    <property type="match status" value="1"/>
</dbReference>
<dbReference type="SUPFAM" id="SSF53041">
    <property type="entry name" value="Resolvase-like"/>
    <property type="match status" value="1"/>
</dbReference>
<evidence type="ECO:0000256" key="1">
    <source>
        <dbReference type="ARBA" id="ARBA00009913"/>
    </source>
</evidence>
<dbReference type="InterPro" id="IPR009057">
    <property type="entry name" value="Homeodomain-like_sf"/>
</dbReference>
<evidence type="ECO:0000313" key="7">
    <source>
        <dbReference type="Proteomes" id="UP001596977"/>
    </source>
</evidence>
<gene>
    <name evidence="6" type="ORF">ACFQ1E_13025</name>
</gene>
<evidence type="ECO:0000256" key="2">
    <source>
        <dbReference type="ARBA" id="ARBA00022908"/>
    </source>
</evidence>
<dbReference type="SUPFAM" id="SSF46689">
    <property type="entry name" value="Homeodomain-like"/>
    <property type="match status" value="1"/>
</dbReference>
<comment type="similarity">
    <text evidence="1">Belongs to the site-specific recombinase resolvase family.</text>
</comment>
<dbReference type="Proteomes" id="UP001596977">
    <property type="component" value="Unassembled WGS sequence"/>
</dbReference>
<dbReference type="PANTHER" id="PTHR30461">
    <property type="entry name" value="DNA-INVERTASE FROM LAMBDOID PROPHAGE"/>
    <property type="match status" value="1"/>
</dbReference>
<reference evidence="7" key="1">
    <citation type="journal article" date="2019" name="Int. J. Syst. Evol. Microbiol.">
        <title>The Global Catalogue of Microorganisms (GCM) 10K type strain sequencing project: providing services to taxonomists for standard genome sequencing and annotation.</title>
        <authorList>
            <consortium name="The Broad Institute Genomics Platform"/>
            <consortium name="The Broad Institute Genome Sequencing Center for Infectious Disease"/>
            <person name="Wu L."/>
            <person name="Ma J."/>
        </authorList>
    </citation>
    <scope>NUCLEOTIDE SEQUENCE [LARGE SCALE GENOMIC DNA]</scope>
    <source>
        <strain evidence="7">CCUG 62982</strain>
    </source>
</reference>
<dbReference type="InterPro" id="IPR006118">
    <property type="entry name" value="Recombinase_CS"/>
</dbReference>
<organism evidence="6 7">
    <name type="scientific">Sphingomonas canadensis</name>
    <dbReference type="NCBI Taxonomy" id="1219257"/>
    <lineage>
        <taxon>Bacteria</taxon>
        <taxon>Pseudomonadati</taxon>
        <taxon>Pseudomonadota</taxon>
        <taxon>Alphaproteobacteria</taxon>
        <taxon>Sphingomonadales</taxon>
        <taxon>Sphingomonadaceae</taxon>
        <taxon>Sphingomonas</taxon>
    </lineage>
</organism>
<dbReference type="EMBL" id="JBHTJG010000006">
    <property type="protein sequence ID" value="MFD0947265.1"/>
    <property type="molecule type" value="Genomic_DNA"/>
</dbReference>
<accession>A0ABW3H9Z7</accession>
<dbReference type="InterPro" id="IPR036162">
    <property type="entry name" value="Resolvase-like_N_sf"/>
</dbReference>
<keyword evidence="4" id="KW-0233">DNA recombination</keyword>
<keyword evidence="2" id="KW-0229">DNA integration</keyword>
<dbReference type="Gene3D" id="3.40.50.1390">
    <property type="entry name" value="Resolvase, N-terminal catalytic domain"/>
    <property type="match status" value="1"/>
</dbReference>
<keyword evidence="3" id="KW-0238">DNA-binding</keyword>
<proteinExistence type="inferred from homology"/>
<evidence type="ECO:0000256" key="3">
    <source>
        <dbReference type="ARBA" id="ARBA00023125"/>
    </source>
</evidence>